<dbReference type="Proteomes" id="UP000323994">
    <property type="component" value="Unassembled WGS sequence"/>
</dbReference>
<evidence type="ECO:0000313" key="1">
    <source>
        <dbReference type="EMBL" id="KAA6438401.1"/>
    </source>
</evidence>
<comment type="caution">
    <text evidence="1">The sequence shown here is derived from an EMBL/GenBank/DDBJ whole genome shotgun (WGS) entry which is preliminary data.</text>
</comment>
<accession>A0A5M8QT19</accession>
<protein>
    <submittedName>
        <fullName evidence="1">DUF4091 domain-containing protein</fullName>
    </submittedName>
</protein>
<dbReference type="RefSeq" id="WP_139013204.1">
    <property type="nucleotide sequence ID" value="NZ_VBSN01000049.1"/>
</dbReference>
<name>A0A5M8QT19_9BACT</name>
<dbReference type="OrthoDB" id="903930at2"/>
<keyword evidence="2" id="KW-1185">Reference proteome</keyword>
<reference evidence="1 2" key="1">
    <citation type="submission" date="2019-05" db="EMBL/GenBank/DDBJ databases">
        <authorList>
            <person name="Qu J.-H."/>
        </authorList>
    </citation>
    <scope>NUCLEOTIDE SEQUENCE [LARGE SCALE GENOMIC DNA]</scope>
    <source>
        <strain evidence="1 2">NS28</strain>
    </source>
</reference>
<gene>
    <name evidence="1" type="ORF">FEM33_17070</name>
</gene>
<proteinExistence type="predicted"/>
<evidence type="ECO:0000313" key="2">
    <source>
        <dbReference type="Proteomes" id="UP000323994"/>
    </source>
</evidence>
<dbReference type="EMBL" id="VBSN01000049">
    <property type="protein sequence ID" value="KAA6438401.1"/>
    <property type="molecule type" value="Genomic_DNA"/>
</dbReference>
<dbReference type="AlphaFoldDB" id="A0A5M8QT19"/>
<sequence>MIRFAKVILCFIALTALNCGNKTFGADPWRLRALPSSVRLDPVNNEIIEHRFKGVPSGQSGKNNLLDKNWIYDGNEVALHGARGEYVSFQLVLTNESNEELTGIKLDMAPFKNENTELNIKPELFLEWSVNVQSTSTGYPKSTLGKGWYPDALIPFKYIQTDSANVRGRWVYPFTLPDFNNRISNQRSQIIWVDQFIPLDAQKARPGTYKSVITATIGGMSKQIPVSLTIWNFELPNENLFKASLQHEGFLSRMDEKQELAVYQLFKRNRISLMDPTYDPEIQVLKNGKVEIQWEKFDKRLKKYLTGQAFTRAHGYSDGPGYGEPLETFALPFDVYGKHDTKGWPDTGKPEVERNASNLAIYTSSIRQVRQHLLPMVNPEKTELMVYLNGLDESYFPEAWSRMVFYGDLFKKEYPEAKFRVDGGYTKEAMDVIGKSITDWASHTINYNIDEVKQYQQMGIKDWLYGPLLYEHKLNSWVGSSTFIDLPLINDRAISWSCWKYKTYSWISWGVGAGWERGWYDPESWKDFYKEASEADAEFTYRTFNGNGSVIYKPGMVPNVSEPCPSIRLKTMRDGVQDYEYLRLLAKLDGNSKRADALVDQLIKEPFGDKSIGQLDVWSYDQEQWYKVRMELAGLISESKK</sequence>
<organism evidence="1 2">
    <name type="scientific">Dyadobacter flavalbus</name>
    <dbReference type="NCBI Taxonomy" id="2579942"/>
    <lineage>
        <taxon>Bacteria</taxon>
        <taxon>Pseudomonadati</taxon>
        <taxon>Bacteroidota</taxon>
        <taxon>Cytophagia</taxon>
        <taxon>Cytophagales</taxon>
        <taxon>Spirosomataceae</taxon>
        <taxon>Dyadobacter</taxon>
    </lineage>
</organism>